<keyword evidence="2" id="KW-1185">Reference proteome</keyword>
<evidence type="ECO:0000313" key="1">
    <source>
        <dbReference type="EMBL" id="KRY05668.1"/>
    </source>
</evidence>
<protein>
    <submittedName>
        <fullName evidence="1">Uncharacterized protein</fullName>
    </submittedName>
</protein>
<comment type="caution">
    <text evidence="1">The sequence shown here is derived from an EMBL/GenBank/DDBJ whole genome shotgun (WGS) entry which is preliminary data.</text>
</comment>
<sequence length="49" mass="6019">LLWFYQFEKYHDLIWRKNLLTGDSGKRECRRVSPPYSTNFCFEAESIWS</sequence>
<gene>
    <name evidence="1" type="ORF">T01_8453</name>
</gene>
<name>A0A0V0YZF0_TRISP</name>
<dbReference type="AlphaFoldDB" id="A0A0V0YZF0"/>
<dbReference type="EMBL" id="JYDH01003523">
    <property type="protein sequence ID" value="KRY05668.1"/>
    <property type="molecule type" value="Genomic_DNA"/>
</dbReference>
<feature type="non-terminal residue" evidence="1">
    <location>
        <position position="1"/>
    </location>
</feature>
<dbReference type="Proteomes" id="UP000054776">
    <property type="component" value="Unassembled WGS sequence"/>
</dbReference>
<accession>A0A0V0YZF0</accession>
<organism evidence="1 2">
    <name type="scientific">Trichinella spiralis</name>
    <name type="common">Trichina worm</name>
    <dbReference type="NCBI Taxonomy" id="6334"/>
    <lineage>
        <taxon>Eukaryota</taxon>
        <taxon>Metazoa</taxon>
        <taxon>Ecdysozoa</taxon>
        <taxon>Nematoda</taxon>
        <taxon>Enoplea</taxon>
        <taxon>Dorylaimia</taxon>
        <taxon>Trichinellida</taxon>
        <taxon>Trichinellidae</taxon>
        <taxon>Trichinella</taxon>
    </lineage>
</organism>
<proteinExistence type="predicted"/>
<reference evidence="1 2" key="1">
    <citation type="submission" date="2015-01" db="EMBL/GenBank/DDBJ databases">
        <title>Evolution of Trichinella species and genotypes.</title>
        <authorList>
            <person name="Korhonen P.K."/>
            <person name="Edoardo P."/>
            <person name="Giuseppe L.R."/>
            <person name="Gasser R.B."/>
        </authorList>
    </citation>
    <scope>NUCLEOTIDE SEQUENCE [LARGE SCALE GENOMIC DNA]</scope>
    <source>
        <strain evidence="1">ISS3</strain>
    </source>
</reference>
<evidence type="ECO:0000313" key="2">
    <source>
        <dbReference type="Proteomes" id="UP000054776"/>
    </source>
</evidence>
<dbReference type="InParanoid" id="A0A0V0YZF0"/>